<keyword evidence="7" id="KW-1185">Reference proteome</keyword>
<dbReference type="GO" id="GO:0003723">
    <property type="term" value="F:RNA binding"/>
    <property type="evidence" value="ECO:0007669"/>
    <property type="project" value="InterPro"/>
</dbReference>
<dbReference type="PANTHER" id="PTHR12839:SF7">
    <property type="entry name" value="REGULATOR OF NONSENSE TRANSCRIPTS 2"/>
    <property type="match status" value="1"/>
</dbReference>
<proteinExistence type="predicted"/>
<dbReference type="EMBL" id="JANBQF010000035">
    <property type="protein sequence ID" value="KAJ2007145.1"/>
    <property type="molecule type" value="Genomic_DNA"/>
</dbReference>
<feature type="compositionally biased region" description="Basic residues" evidence="4">
    <location>
        <begin position="1348"/>
        <end position="1359"/>
    </location>
</feature>
<dbReference type="InterPro" id="IPR007193">
    <property type="entry name" value="Upf2/Nmd2_C"/>
</dbReference>
<evidence type="ECO:0000313" key="7">
    <source>
        <dbReference type="Proteomes" id="UP001150907"/>
    </source>
</evidence>
<feature type="compositionally biased region" description="Polar residues" evidence="4">
    <location>
        <begin position="1316"/>
        <end position="1326"/>
    </location>
</feature>
<feature type="domain" description="MIF4G" evidence="5">
    <location>
        <begin position="611"/>
        <end position="799"/>
    </location>
</feature>
<evidence type="ECO:0000256" key="4">
    <source>
        <dbReference type="SAM" id="MobiDB-lite"/>
    </source>
</evidence>
<feature type="region of interest" description="Disordered" evidence="4">
    <location>
        <begin position="522"/>
        <end position="586"/>
    </location>
</feature>
<comment type="subcellular location">
    <subcellularLocation>
        <location evidence="1">Cytoplasm</location>
    </subcellularLocation>
</comment>
<evidence type="ECO:0000259" key="5">
    <source>
        <dbReference type="SMART" id="SM00543"/>
    </source>
</evidence>
<dbReference type="InterPro" id="IPR003890">
    <property type="entry name" value="MIF4G-like_typ-3"/>
</dbReference>
<feature type="region of interest" description="Disordered" evidence="4">
    <location>
        <begin position="1316"/>
        <end position="1359"/>
    </location>
</feature>
<dbReference type="SUPFAM" id="SSF48371">
    <property type="entry name" value="ARM repeat"/>
    <property type="match status" value="2"/>
</dbReference>
<feature type="region of interest" description="Disordered" evidence="4">
    <location>
        <begin position="1096"/>
        <end position="1129"/>
    </location>
</feature>
<feature type="region of interest" description="Disordered" evidence="4">
    <location>
        <begin position="1055"/>
        <end position="1080"/>
    </location>
</feature>
<evidence type="ECO:0000256" key="2">
    <source>
        <dbReference type="ARBA" id="ARBA00022490"/>
    </source>
</evidence>
<feature type="domain" description="MIF4G" evidence="5">
    <location>
        <begin position="815"/>
        <end position="1030"/>
    </location>
</feature>
<dbReference type="GO" id="GO:0000184">
    <property type="term" value="P:nuclear-transcribed mRNA catabolic process, nonsense-mediated decay"/>
    <property type="evidence" value="ECO:0007669"/>
    <property type="project" value="InterPro"/>
</dbReference>
<feature type="compositionally biased region" description="Acidic residues" evidence="4">
    <location>
        <begin position="496"/>
        <end position="505"/>
    </location>
</feature>
<sequence length="1359" mass="149900">MDESTLKRHERLQVLQRANVDSWSGHAAKLDAGSLDTNMKKNTGFIKRCKASMGQESAAQLLREVRLLKLEKYVSEIVPAAAEGLLRCKTGSDVQASAEVMSALHARFPSQFTVPLIRALLKALSPPSVAALAAMSPEQRERDEQSRLARQKTLLRVLAEMYLSGLLWGIDALQAGVDGLDRAAAFTLSHVAQAGSASGTASSSSNSSSQSKFAARVRDMVQQPGHCVLLGALQNLFLADKEHHLSILLAAAFARAFQAEFALTDSDIPEHSAGAINAITIQDETAEQVVSTESCKRIKAVIHDYLDSAITHLENMNRTLTQMRRGADERLFTKGIVHADTKERIEKHTKSFGRLSESVTMLCEALGRTPPHFDDAIDDAGQLGIVFDAAGDAASTTSGHRYKQWEDEEERTFYETVLDLQSMLPPSMLTIRRKKPKSSASDDKNQPSTEQQASRTLDQPSAELPTDSVGADASITEIGDINEDDINVDLQPLSGDFEDADDDPSEPANALGLLEYQKYMTQRRGGTGSAEEQSHMHDVSCSSTPAKARANKDEDAPLSATRAAEPKAAEGDAAVSGPDGTAVGADGTMTIVQQSGANRTLTQTSAPMSFSTILRRLPTMTSKESVDQTAVSFCYVNSKVNRASLTRALVDVPRRQQFLLPYYARFIAVLHPFFPEIGEGVLEELSHEFHWLSKQRFKDLMETRLKNVKYIAELTKFKVAPLHISFRCAKITLEQFHAQNVEVLCALLEGCGRFLLAQPATSDRVASLLEILVRKRRALNLDERTNLLIDNACQACNPMLARAEQAAKYRTPYERYIRKLVYEDLSRTTVDYVTQKLRKLPWAGLSQGDPQRVRHALVSCFSKIWKTKYSNVYLVTMVMYKLGQEYPWFRVAVVDTVMERIKLGLERNLFSHNQRRVAEARYVGEMLIYKVIDAKEVLGLLYVLISHGHCTPLAFPGRSCEHDLSGDCFRVRLVCTILSTCGQFIRDPGAVEALERYMLHFQLYVLAKDQPLPVDIDYSLESLFETVFPKFARYGAWDEAARVVQGLVQGQNLASHGTTTNTAASEPPSSRSVITPSSVPAADATAEIDYDASAADTGVENSGLPSPTGAGEANGADACNGPSEELTHPLSSKVTFGSESDEYDEDAQLEALEALLEQEEEEQLEHEFNRLMLDSVEVRKTERIGKLEMGIPMNLIGRSTALSGVATSAESTSGVDEAAVNGQSSTSAEEQNAIKFSLLMGKKQRPVVHEVNIPMESQMARKIRLQEETALKEKAHLKQFVLNYERREAEEEQRLYERDRERLLAAMRARVSGANRVSASTDSAHQQFPARTAVPGATFVNKQPAVTPRKRHGSRQPMP</sequence>
<dbReference type="GO" id="GO:0035145">
    <property type="term" value="C:exon-exon junction complex"/>
    <property type="evidence" value="ECO:0007669"/>
    <property type="project" value="TreeGrafter"/>
</dbReference>
<dbReference type="InterPro" id="IPR039762">
    <property type="entry name" value="Nmd2/UPF2"/>
</dbReference>
<dbReference type="Gene3D" id="1.25.40.180">
    <property type="match status" value="3"/>
</dbReference>
<gene>
    <name evidence="6" type="primary">NMD2</name>
    <name evidence="6" type="ORF">H4R26_000964</name>
</gene>
<dbReference type="Proteomes" id="UP001150907">
    <property type="component" value="Unassembled WGS sequence"/>
</dbReference>
<evidence type="ECO:0000313" key="6">
    <source>
        <dbReference type="EMBL" id="KAJ2007145.1"/>
    </source>
</evidence>
<dbReference type="SMART" id="SM00543">
    <property type="entry name" value="MIF4G"/>
    <property type="match status" value="3"/>
</dbReference>
<name>A0A9W8EKX8_9FUNG</name>
<feature type="coiled-coil region" evidence="3">
    <location>
        <begin position="1142"/>
        <end position="1169"/>
    </location>
</feature>
<evidence type="ECO:0000256" key="3">
    <source>
        <dbReference type="SAM" id="Coils"/>
    </source>
</evidence>
<dbReference type="Pfam" id="PF04050">
    <property type="entry name" value="Upf2"/>
    <property type="match status" value="1"/>
</dbReference>
<organism evidence="6 7">
    <name type="scientific">Coemansia thaxteri</name>
    <dbReference type="NCBI Taxonomy" id="2663907"/>
    <lineage>
        <taxon>Eukaryota</taxon>
        <taxon>Fungi</taxon>
        <taxon>Fungi incertae sedis</taxon>
        <taxon>Zoopagomycota</taxon>
        <taxon>Kickxellomycotina</taxon>
        <taxon>Kickxellomycetes</taxon>
        <taxon>Kickxellales</taxon>
        <taxon>Kickxellaceae</taxon>
        <taxon>Coemansia</taxon>
    </lineage>
</organism>
<dbReference type="OrthoDB" id="27832at2759"/>
<feature type="compositionally biased region" description="Polar residues" evidence="4">
    <location>
        <begin position="1055"/>
        <end position="1078"/>
    </location>
</feature>
<feature type="region of interest" description="Disordered" evidence="4">
    <location>
        <begin position="425"/>
        <end position="508"/>
    </location>
</feature>
<dbReference type="GO" id="GO:0005737">
    <property type="term" value="C:cytoplasm"/>
    <property type="evidence" value="ECO:0007669"/>
    <property type="project" value="UniProtKB-SubCell"/>
</dbReference>
<reference evidence="6" key="1">
    <citation type="submission" date="2022-07" db="EMBL/GenBank/DDBJ databases">
        <title>Phylogenomic reconstructions and comparative analyses of Kickxellomycotina fungi.</title>
        <authorList>
            <person name="Reynolds N.K."/>
            <person name="Stajich J.E."/>
            <person name="Barry K."/>
            <person name="Grigoriev I.V."/>
            <person name="Crous P."/>
            <person name="Smith M.E."/>
        </authorList>
    </citation>
    <scope>NUCLEOTIDE SEQUENCE</scope>
    <source>
        <strain evidence="6">IMI 214461</strain>
    </source>
</reference>
<protein>
    <submittedName>
        <fullName evidence="6">mRNA decay protein</fullName>
    </submittedName>
</protein>
<dbReference type="InterPro" id="IPR016024">
    <property type="entry name" value="ARM-type_fold"/>
</dbReference>
<feature type="domain" description="MIF4G" evidence="5">
    <location>
        <begin position="39"/>
        <end position="243"/>
    </location>
</feature>
<keyword evidence="3" id="KW-0175">Coiled coil</keyword>
<accession>A0A9W8EKX8</accession>
<dbReference type="Pfam" id="PF02854">
    <property type="entry name" value="MIF4G"/>
    <property type="match status" value="3"/>
</dbReference>
<feature type="compositionally biased region" description="Polar residues" evidence="4">
    <location>
        <begin position="446"/>
        <end position="459"/>
    </location>
</feature>
<keyword evidence="2" id="KW-0963">Cytoplasm</keyword>
<dbReference type="PANTHER" id="PTHR12839">
    <property type="entry name" value="NONSENSE-MEDIATED MRNA DECAY PROTEIN 2 UP-FRAMESHIFT SUPPRESSOR 2"/>
    <property type="match status" value="1"/>
</dbReference>
<comment type="caution">
    <text evidence="6">The sequence shown here is derived from an EMBL/GenBank/DDBJ whole genome shotgun (WGS) entry which is preliminary data.</text>
</comment>
<evidence type="ECO:0000256" key="1">
    <source>
        <dbReference type="ARBA" id="ARBA00004496"/>
    </source>
</evidence>